<dbReference type="AlphaFoldDB" id="A0A0E9WF67"/>
<keyword evidence="1" id="KW-1133">Transmembrane helix</keyword>
<feature type="transmembrane region" description="Helical" evidence="1">
    <location>
        <begin position="33"/>
        <end position="52"/>
    </location>
</feature>
<sequence length="67" mass="7924">MAAFSFYVTNTFFFNQHFTRTLKNLIACEGSSKVIFCILSLFILFEILAYRAPHCFHFNSERLFEMV</sequence>
<organism evidence="2">
    <name type="scientific">Anguilla anguilla</name>
    <name type="common">European freshwater eel</name>
    <name type="synonym">Muraena anguilla</name>
    <dbReference type="NCBI Taxonomy" id="7936"/>
    <lineage>
        <taxon>Eukaryota</taxon>
        <taxon>Metazoa</taxon>
        <taxon>Chordata</taxon>
        <taxon>Craniata</taxon>
        <taxon>Vertebrata</taxon>
        <taxon>Euteleostomi</taxon>
        <taxon>Actinopterygii</taxon>
        <taxon>Neopterygii</taxon>
        <taxon>Teleostei</taxon>
        <taxon>Anguilliformes</taxon>
        <taxon>Anguillidae</taxon>
        <taxon>Anguilla</taxon>
    </lineage>
</organism>
<evidence type="ECO:0000313" key="2">
    <source>
        <dbReference type="EMBL" id="JAH88133.1"/>
    </source>
</evidence>
<accession>A0A0E9WF67</accession>
<proteinExistence type="predicted"/>
<protein>
    <submittedName>
        <fullName evidence="2">Uncharacterized protein</fullName>
    </submittedName>
</protein>
<keyword evidence="1" id="KW-0472">Membrane</keyword>
<keyword evidence="1" id="KW-0812">Transmembrane</keyword>
<reference evidence="2" key="2">
    <citation type="journal article" date="2015" name="Fish Shellfish Immunol.">
        <title>Early steps in the European eel (Anguilla anguilla)-Vibrio vulnificus interaction in the gills: Role of the RtxA13 toxin.</title>
        <authorList>
            <person name="Callol A."/>
            <person name="Pajuelo D."/>
            <person name="Ebbesson L."/>
            <person name="Teles M."/>
            <person name="MacKenzie S."/>
            <person name="Amaro C."/>
        </authorList>
    </citation>
    <scope>NUCLEOTIDE SEQUENCE</scope>
</reference>
<reference evidence="2" key="1">
    <citation type="submission" date="2014-11" db="EMBL/GenBank/DDBJ databases">
        <authorList>
            <person name="Amaro Gonzalez C."/>
        </authorList>
    </citation>
    <scope>NUCLEOTIDE SEQUENCE</scope>
</reference>
<name>A0A0E9WF67_ANGAN</name>
<evidence type="ECO:0000256" key="1">
    <source>
        <dbReference type="SAM" id="Phobius"/>
    </source>
</evidence>
<dbReference type="EMBL" id="GBXM01020444">
    <property type="protein sequence ID" value="JAH88133.1"/>
    <property type="molecule type" value="Transcribed_RNA"/>
</dbReference>